<dbReference type="CDD" id="cd07503">
    <property type="entry name" value="HAD_HisB-N"/>
    <property type="match status" value="1"/>
</dbReference>
<feature type="active site" description="Proton donor" evidence="8">
    <location>
        <position position="10"/>
    </location>
</feature>
<dbReference type="GO" id="GO:0005975">
    <property type="term" value="P:carbohydrate metabolic process"/>
    <property type="evidence" value="ECO:0007669"/>
    <property type="project" value="InterPro"/>
</dbReference>
<keyword evidence="12" id="KW-1185">Reference proteome</keyword>
<evidence type="ECO:0000256" key="10">
    <source>
        <dbReference type="PIRSR" id="PIRSR004682-4"/>
    </source>
</evidence>
<protein>
    <recommendedName>
        <fullName evidence="6 7">D,D-heptose 1,7-bisphosphate phosphatase</fullName>
        <ecNumber evidence="7">3.1.3.-</ecNumber>
    </recommendedName>
</protein>
<sequence>MKKAVFLDRDGVLNEVLTDRVKFVNHPNQLHLLDRAAEAVKLFNDSGFTVFVVTNQGGVGLGYMSESSLSRIHAKMERLISEKGGIIQEIACCTHKPDRGCSCRKPEPGMLFDLAERYGIDLSESYMIGDREPDIAAGRSAGTAVILIGDQPGLADAQFPSLWDAAEWIIAKN</sequence>
<evidence type="ECO:0000256" key="9">
    <source>
        <dbReference type="PIRSR" id="PIRSR004682-3"/>
    </source>
</evidence>
<dbReference type="InterPro" id="IPR023214">
    <property type="entry name" value="HAD_sf"/>
</dbReference>
<organism evidence="11 12">
    <name type="scientific">Metabacillus mangrovi</name>
    <dbReference type="NCBI Taxonomy" id="1491830"/>
    <lineage>
        <taxon>Bacteria</taxon>
        <taxon>Bacillati</taxon>
        <taxon>Bacillota</taxon>
        <taxon>Bacilli</taxon>
        <taxon>Bacillales</taxon>
        <taxon>Bacillaceae</taxon>
        <taxon>Metabacillus</taxon>
    </lineage>
</organism>
<evidence type="ECO:0000256" key="8">
    <source>
        <dbReference type="PIRSR" id="PIRSR004682-1"/>
    </source>
</evidence>
<dbReference type="EC" id="3.1.3.-" evidence="7"/>
<dbReference type="InterPro" id="IPR004446">
    <property type="entry name" value="Heptose_bisP_phosphatase"/>
</dbReference>
<dbReference type="PANTHER" id="PTHR42891">
    <property type="entry name" value="D-GLYCERO-BETA-D-MANNO-HEPTOSE-1,7-BISPHOSPHATE 7-PHOSPHATASE"/>
    <property type="match status" value="1"/>
</dbReference>
<dbReference type="InterPro" id="IPR036412">
    <property type="entry name" value="HAD-like_sf"/>
</dbReference>
<evidence type="ECO:0000313" key="11">
    <source>
        <dbReference type="EMBL" id="MTH54312.1"/>
    </source>
</evidence>
<name>A0A7X2V505_9BACI</name>
<feature type="binding site" evidence="10">
    <location>
        <position position="93"/>
    </location>
    <ligand>
        <name>Zn(2+)</name>
        <dbReference type="ChEBI" id="CHEBI:29105"/>
    </ligand>
</feature>
<evidence type="ECO:0000256" key="6">
    <source>
        <dbReference type="ARBA" id="ARBA00031828"/>
    </source>
</evidence>
<dbReference type="Gene3D" id="3.40.50.1000">
    <property type="entry name" value="HAD superfamily/HAD-like"/>
    <property type="match status" value="1"/>
</dbReference>
<feature type="site" description="Stabilizes the phosphoryl group" evidence="9">
    <location>
        <position position="105"/>
    </location>
</feature>
<keyword evidence="3 10" id="KW-0479">Metal-binding</keyword>
<evidence type="ECO:0000256" key="4">
    <source>
        <dbReference type="ARBA" id="ARBA00022801"/>
    </source>
</evidence>
<dbReference type="PIRSF" id="PIRSF004682">
    <property type="entry name" value="GmhB"/>
    <property type="match status" value="1"/>
</dbReference>
<keyword evidence="10" id="KW-0460">Magnesium</keyword>
<feature type="site" description="Stabilizes the phosphoryl group" evidence="9">
    <location>
        <position position="54"/>
    </location>
</feature>
<comment type="cofactor">
    <cofactor evidence="10">
        <name>Zn(2+)</name>
        <dbReference type="ChEBI" id="CHEBI:29105"/>
    </cofactor>
</comment>
<dbReference type="GO" id="GO:0005737">
    <property type="term" value="C:cytoplasm"/>
    <property type="evidence" value="ECO:0007669"/>
    <property type="project" value="UniProtKB-SubCell"/>
</dbReference>
<comment type="caution">
    <text evidence="11">The sequence shown here is derived from an EMBL/GenBank/DDBJ whole genome shotgun (WGS) entry which is preliminary data.</text>
</comment>
<dbReference type="OrthoDB" id="9801899at2"/>
<dbReference type="SUPFAM" id="SSF56784">
    <property type="entry name" value="HAD-like"/>
    <property type="match status" value="1"/>
</dbReference>
<dbReference type="GO" id="GO:0016791">
    <property type="term" value="F:phosphatase activity"/>
    <property type="evidence" value="ECO:0007669"/>
    <property type="project" value="InterPro"/>
</dbReference>
<evidence type="ECO:0000256" key="3">
    <source>
        <dbReference type="ARBA" id="ARBA00022723"/>
    </source>
</evidence>
<gene>
    <name evidence="11" type="ORF">GKZ89_12950</name>
</gene>
<dbReference type="Proteomes" id="UP000434639">
    <property type="component" value="Unassembled WGS sequence"/>
</dbReference>
<feature type="site" description="Contributes to substrate recognition" evidence="9">
    <location>
        <position position="104"/>
    </location>
</feature>
<feature type="binding site" evidence="10">
    <location>
        <position position="8"/>
    </location>
    <ligand>
        <name>Mg(2+)</name>
        <dbReference type="ChEBI" id="CHEBI:18420"/>
    </ligand>
</feature>
<comment type="subcellular location">
    <subcellularLocation>
        <location evidence="1 7">Cytoplasm</location>
    </subcellularLocation>
</comment>
<feature type="binding site" evidence="10">
    <location>
        <position position="103"/>
    </location>
    <ligand>
        <name>Zn(2+)</name>
        <dbReference type="ChEBI" id="CHEBI:29105"/>
    </ligand>
</feature>
<feature type="binding site" evidence="10">
    <location>
        <position position="95"/>
    </location>
    <ligand>
        <name>Zn(2+)</name>
        <dbReference type="ChEBI" id="CHEBI:29105"/>
    </ligand>
</feature>
<evidence type="ECO:0000256" key="1">
    <source>
        <dbReference type="ARBA" id="ARBA00004496"/>
    </source>
</evidence>
<dbReference type="InterPro" id="IPR006549">
    <property type="entry name" value="HAD-SF_hydro_IIIA"/>
</dbReference>
<keyword evidence="5 7" id="KW-0119">Carbohydrate metabolism</keyword>
<keyword evidence="2 7" id="KW-0963">Cytoplasm</keyword>
<keyword evidence="10" id="KW-0862">Zinc</keyword>
<feature type="binding site" evidence="10">
    <location>
        <position position="130"/>
    </location>
    <ligand>
        <name>Mg(2+)</name>
        <dbReference type="ChEBI" id="CHEBI:18420"/>
    </ligand>
</feature>
<feature type="binding site" evidence="10">
    <location>
        <position position="101"/>
    </location>
    <ligand>
        <name>Zn(2+)</name>
        <dbReference type="ChEBI" id="CHEBI:29105"/>
    </ligand>
</feature>
<keyword evidence="4 7" id="KW-0378">Hydrolase</keyword>
<feature type="binding site" evidence="10">
    <location>
        <position position="10"/>
    </location>
    <ligand>
        <name>Mg(2+)</name>
        <dbReference type="ChEBI" id="CHEBI:18420"/>
    </ligand>
</feature>
<dbReference type="AlphaFoldDB" id="A0A7X2V505"/>
<dbReference type="GO" id="GO:0046872">
    <property type="term" value="F:metal ion binding"/>
    <property type="evidence" value="ECO:0007669"/>
    <property type="project" value="UniProtKB-KW"/>
</dbReference>
<dbReference type="Pfam" id="PF13242">
    <property type="entry name" value="Hydrolase_like"/>
    <property type="match status" value="1"/>
</dbReference>
<dbReference type="RefSeq" id="WP_155112828.1">
    <property type="nucleotide sequence ID" value="NZ_WMIB01000013.1"/>
</dbReference>
<dbReference type="NCBIfam" id="TIGR01656">
    <property type="entry name" value="Histidinol-ppas"/>
    <property type="match status" value="1"/>
</dbReference>
<evidence type="ECO:0000313" key="12">
    <source>
        <dbReference type="Proteomes" id="UP000434639"/>
    </source>
</evidence>
<dbReference type="InterPro" id="IPR006543">
    <property type="entry name" value="Histidinol-phos"/>
</dbReference>
<proteinExistence type="inferred from homology"/>
<dbReference type="PANTHER" id="PTHR42891:SF1">
    <property type="entry name" value="D-GLYCERO-BETA-D-MANNO-HEPTOSE-1,7-BISPHOSPHATE 7-PHOSPHATASE"/>
    <property type="match status" value="1"/>
</dbReference>
<accession>A0A7X2V505</accession>
<comment type="cofactor">
    <cofactor evidence="10">
        <name>Mg(2+)</name>
        <dbReference type="ChEBI" id="CHEBI:18420"/>
    </cofactor>
</comment>
<reference evidence="11 12" key="1">
    <citation type="journal article" date="2017" name="Int. J. Syst. Evol. Microbiol.">
        <title>Bacillus mangrovi sp. nov., isolated from a sediment sample from a mangrove forest.</title>
        <authorList>
            <person name="Gupta V."/>
            <person name="Singh P.K."/>
            <person name="Korpole S."/>
            <person name="Tanuku N.R.S."/>
            <person name="Pinnaka A.K."/>
        </authorList>
    </citation>
    <scope>NUCLEOTIDE SEQUENCE [LARGE SCALE GENOMIC DNA]</scope>
    <source>
        <strain evidence="11 12">KCTC 33872</strain>
    </source>
</reference>
<evidence type="ECO:0000256" key="5">
    <source>
        <dbReference type="ARBA" id="ARBA00023277"/>
    </source>
</evidence>
<evidence type="ECO:0000256" key="2">
    <source>
        <dbReference type="ARBA" id="ARBA00022490"/>
    </source>
</evidence>
<comment type="similarity">
    <text evidence="7">Belongs to the gmhB family.</text>
</comment>
<dbReference type="EMBL" id="WMIB01000013">
    <property type="protein sequence ID" value="MTH54312.1"/>
    <property type="molecule type" value="Genomic_DNA"/>
</dbReference>
<evidence type="ECO:0000256" key="7">
    <source>
        <dbReference type="PIRNR" id="PIRNR004682"/>
    </source>
</evidence>
<feature type="active site" description="Nucleophile" evidence="8">
    <location>
        <position position="8"/>
    </location>
</feature>
<dbReference type="NCBIfam" id="TIGR01662">
    <property type="entry name" value="HAD-SF-IIIA"/>
    <property type="match status" value="1"/>
</dbReference>